<evidence type="ECO:0000313" key="2">
    <source>
        <dbReference type="EMBL" id="KAF6413578.1"/>
    </source>
</evidence>
<feature type="region of interest" description="Disordered" evidence="1">
    <location>
        <begin position="34"/>
        <end position="82"/>
    </location>
</feature>
<feature type="region of interest" description="Disordered" evidence="1">
    <location>
        <begin position="195"/>
        <end position="220"/>
    </location>
</feature>
<evidence type="ECO:0000313" key="3">
    <source>
        <dbReference type="Proteomes" id="UP000550707"/>
    </source>
</evidence>
<reference evidence="2 3" key="1">
    <citation type="journal article" date="2020" name="Nature">
        <title>Six reference-quality genomes reveal evolution of bat adaptations.</title>
        <authorList>
            <person name="Jebb D."/>
            <person name="Huang Z."/>
            <person name="Pippel M."/>
            <person name="Hughes G.M."/>
            <person name="Lavrichenko K."/>
            <person name="Devanna P."/>
            <person name="Winkler S."/>
            <person name="Jermiin L.S."/>
            <person name="Skirmuntt E.C."/>
            <person name="Katzourakis A."/>
            <person name="Burkitt-Gray L."/>
            <person name="Ray D.A."/>
            <person name="Sullivan K.A.M."/>
            <person name="Roscito J.G."/>
            <person name="Kirilenko B.M."/>
            <person name="Davalos L.M."/>
            <person name="Corthals A.P."/>
            <person name="Power M.L."/>
            <person name="Jones G."/>
            <person name="Ransome R.D."/>
            <person name="Dechmann D.K.N."/>
            <person name="Locatelli A.G."/>
            <person name="Puechmaille S.J."/>
            <person name="Fedrigo O."/>
            <person name="Jarvis E.D."/>
            <person name="Hiller M."/>
            <person name="Vernes S.C."/>
            <person name="Myers E.W."/>
            <person name="Teeling E.C."/>
        </authorList>
    </citation>
    <scope>NUCLEOTIDE SEQUENCE [LARGE SCALE GENOMIC DNA]</scope>
    <source>
        <strain evidence="2">MMolMol1</strain>
        <tissue evidence="2">Muscle</tissue>
    </source>
</reference>
<name>A0A7J8CRU1_MOLMO</name>
<dbReference type="InParanoid" id="A0A7J8CRU1"/>
<organism evidence="2 3">
    <name type="scientific">Molossus molossus</name>
    <name type="common">Pallas' mastiff bat</name>
    <name type="synonym">Vespertilio molossus</name>
    <dbReference type="NCBI Taxonomy" id="27622"/>
    <lineage>
        <taxon>Eukaryota</taxon>
        <taxon>Metazoa</taxon>
        <taxon>Chordata</taxon>
        <taxon>Craniata</taxon>
        <taxon>Vertebrata</taxon>
        <taxon>Euteleostomi</taxon>
        <taxon>Mammalia</taxon>
        <taxon>Eutheria</taxon>
        <taxon>Laurasiatheria</taxon>
        <taxon>Chiroptera</taxon>
        <taxon>Yangochiroptera</taxon>
        <taxon>Molossidae</taxon>
        <taxon>Molossus</taxon>
    </lineage>
</organism>
<gene>
    <name evidence="2" type="ORF">HJG59_009772</name>
</gene>
<dbReference type="AlphaFoldDB" id="A0A7J8CRU1"/>
<dbReference type="EMBL" id="JACASF010000020">
    <property type="protein sequence ID" value="KAF6413578.1"/>
    <property type="molecule type" value="Genomic_DNA"/>
</dbReference>
<dbReference type="Proteomes" id="UP000550707">
    <property type="component" value="Unassembled WGS sequence"/>
</dbReference>
<evidence type="ECO:0000256" key="1">
    <source>
        <dbReference type="SAM" id="MobiDB-lite"/>
    </source>
</evidence>
<feature type="compositionally biased region" description="Pro residues" evidence="1">
    <location>
        <begin position="40"/>
        <end position="52"/>
    </location>
</feature>
<comment type="caution">
    <text evidence="2">The sequence shown here is derived from an EMBL/GenBank/DDBJ whole genome shotgun (WGS) entry which is preliminary data.</text>
</comment>
<accession>A0A7J8CRU1</accession>
<sequence>MVEAFPGQAPFHDPVRIHRSPAASPCLPLPHFLPAETPNPARPPQPSFPCPHTPSCASEADSTLSHHPDVGTVSAPLSPVQGSHSREAVMEGQTGAKKESPALAGWLSWLEHPIYHRVAGLIPGGLAYRMQPIHVSLSHRCFSLLFSPLNISLGEDLKKQTNKKKPWPVWLSGWSVSLWTRESWVRFPLGARNQKKESQAPSVSTPNLVFPQRDFSPGLA</sequence>
<proteinExistence type="predicted"/>
<protein>
    <submittedName>
        <fullName evidence="2">Uncharacterized protein</fullName>
    </submittedName>
</protein>
<keyword evidence="3" id="KW-1185">Reference proteome</keyword>